<sequence>MKIKNAISSRENVSLNTLQHVRLNRMQSVFHFRFVNCAGAYDIAHDLQQRIYLCAEDRLNDEDLLIRSQRASTLLRSLLRRKRIEARLRVTYLYILHYIIIYTSHVYSTPGQGLISTKTRVEVVFVVFFSLCFRART</sequence>
<keyword evidence="3" id="KW-1185">Reference proteome</keyword>
<accession>A0A9P0IP23</accession>
<name>A0A9P0IP23_APHGO</name>
<feature type="transmembrane region" description="Helical" evidence="1">
    <location>
        <begin position="90"/>
        <end position="107"/>
    </location>
</feature>
<keyword evidence="1" id="KW-1133">Transmembrane helix</keyword>
<dbReference type="AlphaFoldDB" id="A0A9P0IP23"/>
<organism evidence="2 3">
    <name type="scientific">Aphis gossypii</name>
    <name type="common">Cotton aphid</name>
    <dbReference type="NCBI Taxonomy" id="80765"/>
    <lineage>
        <taxon>Eukaryota</taxon>
        <taxon>Metazoa</taxon>
        <taxon>Ecdysozoa</taxon>
        <taxon>Arthropoda</taxon>
        <taxon>Hexapoda</taxon>
        <taxon>Insecta</taxon>
        <taxon>Pterygota</taxon>
        <taxon>Neoptera</taxon>
        <taxon>Paraneoptera</taxon>
        <taxon>Hemiptera</taxon>
        <taxon>Sternorrhyncha</taxon>
        <taxon>Aphidomorpha</taxon>
        <taxon>Aphidoidea</taxon>
        <taxon>Aphididae</taxon>
        <taxon>Aphidini</taxon>
        <taxon>Aphis</taxon>
        <taxon>Aphis</taxon>
    </lineage>
</organism>
<dbReference type="Proteomes" id="UP001154329">
    <property type="component" value="Chromosome 1"/>
</dbReference>
<dbReference type="EMBL" id="OU899034">
    <property type="protein sequence ID" value="CAH1712835.1"/>
    <property type="molecule type" value="Genomic_DNA"/>
</dbReference>
<reference evidence="2" key="1">
    <citation type="submission" date="2022-02" db="EMBL/GenBank/DDBJ databases">
        <authorList>
            <person name="King R."/>
        </authorList>
    </citation>
    <scope>NUCLEOTIDE SEQUENCE</scope>
</reference>
<evidence type="ECO:0000256" key="1">
    <source>
        <dbReference type="SAM" id="Phobius"/>
    </source>
</evidence>
<evidence type="ECO:0000313" key="3">
    <source>
        <dbReference type="Proteomes" id="UP001154329"/>
    </source>
</evidence>
<evidence type="ECO:0000313" key="2">
    <source>
        <dbReference type="EMBL" id="CAH1712835.1"/>
    </source>
</evidence>
<reference evidence="2" key="2">
    <citation type="submission" date="2022-10" db="EMBL/GenBank/DDBJ databases">
        <authorList>
            <consortium name="ENA_rothamsted_submissions"/>
            <consortium name="culmorum"/>
            <person name="King R."/>
        </authorList>
    </citation>
    <scope>NUCLEOTIDE SEQUENCE</scope>
</reference>
<proteinExistence type="predicted"/>
<keyword evidence="1" id="KW-0472">Membrane</keyword>
<protein>
    <submittedName>
        <fullName evidence="2">Uncharacterized protein</fullName>
    </submittedName>
</protein>
<keyword evidence="1" id="KW-0812">Transmembrane</keyword>
<gene>
    <name evidence="2" type="ORF">APHIGO_LOCUS2158</name>
</gene>